<dbReference type="PANTHER" id="PTHR19277">
    <property type="entry name" value="PENTRAXIN"/>
    <property type="match status" value="1"/>
</dbReference>
<evidence type="ECO:0000256" key="6">
    <source>
        <dbReference type="PROSITE-ProRule" id="PRU01172"/>
    </source>
</evidence>
<keyword evidence="3" id="KW-0106">Calcium</keyword>
<evidence type="ECO:0000256" key="4">
    <source>
        <dbReference type="ARBA" id="ARBA00023157"/>
    </source>
</evidence>
<dbReference type="EMBL" id="CACRXK020028438">
    <property type="protein sequence ID" value="CAB4041511.1"/>
    <property type="molecule type" value="Genomic_DNA"/>
</dbReference>
<feature type="domain" description="Pentraxin (PTX)" evidence="7">
    <location>
        <begin position="1"/>
        <end position="97"/>
    </location>
</feature>
<dbReference type="InterPro" id="IPR001759">
    <property type="entry name" value="PTX_dom"/>
</dbReference>
<dbReference type="PANTHER" id="PTHR19277:SF125">
    <property type="entry name" value="B6"/>
    <property type="match status" value="1"/>
</dbReference>
<evidence type="ECO:0000313" key="9">
    <source>
        <dbReference type="Proteomes" id="UP001152795"/>
    </source>
</evidence>
<evidence type="ECO:0000256" key="5">
    <source>
        <dbReference type="ARBA" id="ARBA00023180"/>
    </source>
</evidence>
<keyword evidence="4" id="KW-1015">Disulfide bond</keyword>
<comment type="caution">
    <text evidence="8">The sequence shown here is derived from an EMBL/GenBank/DDBJ whole genome shotgun (WGS) entry which is preliminary data.</text>
</comment>
<protein>
    <recommendedName>
        <fullName evidence="7">Pentraxin (PTX) domain-containing protein</fullName>
    </recommendedName>
</protein>
<name>A0A7D9M023_PARCT</name>
<dbReference type="Gene3D" id="2.60.120.200">
    <property type="match status" value="1"/>
</dbReference>
<evidence type="ECO:0000259" key="7">
    <source>
        <dbReference type="PROSITE" id="PS51828"/>
    </source>
</evidence>
<evidence type="ECO:0000256" key="2">
    <source>
        <dbReference type="ARBA" id="ARBA00022723"/>
    </source>
</evidence>
<comment type="caution">
    <text evidence="6">Lacks conserved residue(s) required for the propagation of feature annotation.</text>
</comment>
<dbReference type="InterPro" id="IPR013320">
    <property type="entry name" value="ConA-like_dom_sf"/>
</dbReference>
<dbReference type="SUPFAM" id="SSF49899">
    <property type="entry name" value="Concanavalin A-like lectins/glucanases"/>
    <property type="match status" value="1"/>
</dbReference>
<keyword evidence="2" id="KW-0479">Metal-binding</keyword>
<keyword evidence="5" id="KW-0325">Glycoprotein</keyword>
<dbReference type="PRINTS" id="PR00895">
    <property type="entry name" value="PENTAXIN"/>
</dbReference>
<dbReference type="Proteomes" id="UP001152795">
    <property type="component" value="Unassembled WGS sequence"/>
</dbReference>
<reference evidence="8" key="1">
    <citation type="submission" date="2020-04" db="EMBL/GenBank/DDBJ databases">
        <authorList>
            <person name="Alioto T."/>
            <person name="Alioto T."/>
            <person name="Gomez Garrido J."/>
        </authorList>
    </citation>
    <scope>NUCLEOTIDE SEQUENCE</scope>
    <source>
        <strain evidence="8">A484AB</strain>
    </source>
</reference>
<gene>
    <name evidence="8" type="ORF">PACLA_8A009450</name>
</gene>
<dbReference type="PROSITE" id="PS51828">
    <property type="entry name" value="PTX_2"/>
    <property type="match status" value="1"/>
</dbReference>
<accession>A0A7D9M023</accession>
<dbReference type="AlphaFoldDB" id="A0A7D9M023"/>
<evidence type="ECO:0000256" key="1">
    <source>
        <dbReference type="ARBA" id="ARBA00001913"/>
    </source>
</evidence>
<sequence>MSDQESGVRTGQKITGGGFWVLGQDQDSVGGGFQDKDSFQGELAEMNVWGRVLTKQEIARFSTDCRRRMNGSVKSWPQFRTGLRGKARVINEPNCTKRLEYPHFNFLGLLRKPCDVNLRYLSSTQIWSSTIWSSLLSNKDKSSEIEAGQETVDVHKLRDTLIRSKQPRKSIGDGDILPE</sequence>
<dbReference type="GO" id="GO:0046872">
    <property type="term" value="F:metal ion binding"/>
    <property type="evidence" value="ECO:0007669"/>
    <property type="project" value="UniProtKB-KW"/>
</dbReference>
<proteinExistence type="predicted"/>
<organism evidence="8 9">
    <name type="scientific">Paramuricea clavata</name>
    <name type="common">Red gorgonian</name>
    <name type="synonym">Violescent sea-whip</name>
    <dbReference type="NCBI Taxonomy" id="317549"/>
    <lineage>
        <taxon>Eukaryota</taxon>
        <taxon>Metazoa</taxon>
        <taxon>Cnidaria</taxon>
        <taxon>Anthozoa</taxon>
        <taxon>Octocorallia</taxon>
        <taxon>Malacalcyonacea</taxon>
        <taxon>Plexauridae</taxon>
        <taxon>Paramuricea</taxon>
    </lineage>
</organism>
<dbReference type="OrthoDB" id="5949213at2759"/>
<feature type="non-terminal residue" evidence="8">
    <location>
        <position position="1"/>
    </location>
</feature>
<evidence type="ECO:0000313" key="8">
    <source>
        <dbReference type="EMBL" id="CAB4041511.1"/>
    </source>
</evidence>
<dbReference type="InterPro" id="IPR051360">
    <property type="entry name" value="Neuronal_Pentraxin_Related"/>
</dbReference>
<comment type="cofactor">
    <cofactor evidence="1">
        <name>Ca(2+)</name>
        <dbReference type="ChEBI" id="CHEBI:29108"/>
    </cofactor>
</comment>
<evidence type="ECO:0000256" key="3">
    <source>
        <dbReference type="ARBA" id="ARBA00022837"/>
    </source>
</evidence>
<keyword evidence="9" id="KW-1185">Reference proteome</keyword>
<dbReference type="Pfam" id="PF00354">
    <property type="entry name" value="Pentaxin"/>
    <property type="match status" value="1"/>
</dbReference>